<sequence>AFSNASNNWYISKASGTQTTDCNSPQSPCQSLADVIPLVAWDDRFYLDGTKTEHNPYTCVHMTSQYRGFPVYFNMSLSVVGQNSPAHIFCPDGIFFIGRYTEVSFYDVKFYSTPISFYHGSVVIKRSVFTSVSVAGMAENQTSNASDGVLNFHSTVTLTISDSDFGKNATIRVNGSDVIDLTNCKFYDNKAGAATLFPSRYARVIVDSCVFMDNWGSLKVIGSSITSLYVKNTIIYRYSREIALILELSSSSVATIENITVEKSAILSDDSFRASAVYISLYKGHNNLQILDSAFKHNSNIESGVGAIIIENEGDLMTSRGCKHNQYDTGAKGFPTYHYTNIIEFRNCVFQENSGQHTGAVMLSNGLTIFRNCTFVNNFAFIRAGHLTIAAGSGAVEIYNSTFQQTRGDPRDVPSMLKSNNSFIYSSSSGMLMIEDTILDFTHVSEGTLLEIVDGGNVTIDYNSSMLCPVGSKLWFDNYTHDIVATFPENVLDRRCPLNVKIYSVYCERCPVGFYSLQGGKAYGTRVLEGFQCLLCPFGGNCTDNIVNHDHFWGSVVKENPPTLQFYICPLDYCKAPKDTKSSIYDGCHGNRSGVLCGACAEGYSEDLFSTTCRRDEDCNDYWLWPVILIYCVAVAIFFITDPPIVPFLVKHIFWFRRATSEEGKSATNENSNERQNSRKGAGNCRSGLLDVVFYFYQAVGLLIFGTTGQTVKSASLTPLIKGIFNFRTHSSSIGLGCPFAGLSVITKELFYTFVVFTLLFCVFIIYGARQIWAKARSSRQPSFAPHLSAATHIALLGYTSLATSAFKLLTIVMMRSGNDIEIRSFFDGNIIFFTWWQCVLLVYVIIYVIPFVGLLYWGASWLSEKRITAREFFMACVLPLPFLLYWAIWKNKRACLYRERSQQTEERLAVMNVLYGPFRPPDANQKGTLYWESVLIARRLILIIIFAFINMASLRLLLSTIVCVVIAIHHVLYHPYKDNNVNILETVSLVVIIVFGLFNTVHATFISAGVHLRGPIKTYVNILNWIQSIIVLLLPLALIIAVIFAVLSQIVRAGFAAGRVSKPYLLRGRLRKNTSAISKRKSSRLSREESLFGNGEMAKDNEVVRELVEGSSPSHEDCIYHEEDLKCDEGKPEE</sequence>
<gene>
    <name evidence="2" type="ORF">PMEA_00000937</name>
</gene>
<evidence type="ECO:0000313" key="2">
    <source>
        <dbReference type="EMBL" id="CAH3031091.1"/>
    </source>
</evidence>
<feature type="transmembrane region" description="Helical" evidence="1">
    <location>
        <begin position="872"/>
        <end position="890"/>
    </location>
</feature>
<keyword evidence="1" id="KW-0812">Transmembrane</keyword>
<dbReference type="SUPFAM" id="SSF51126">
    <property type="entry name" value="Pectin lyase-like"/>
    <property type="match status" value="2"/>
</dbReference>
<dbReference type="PANTHER" id="PTHR11319:SF35">
    <property type="entry name" value="OUTER MEMBRANE PROTEIN PMPC-RELATED"/>
    <property type="match status" value="1"/>
</dbReference>
<dbReference type="Proteomes" id="UP001159428">
    <property type="component" value="Unassembled WGS sequence"/>
</dbReference>
<feature type="transmembrane region" description="Helical" evidence="1">
    <location>
        <begin position="688"/>
        <end position="707"/>
    </location>
</feature>
<feature type="transmembrane region" description="Helical" evidence="1">
    <location>
        <begin position="750"/>
        <end position="769"/>
    </location>
</feature>
<feature type="transmembrane region" description="Helical" evidence="1">
    <location>
        <begin position="790"/>
        <end position="815"/>
    </location>
</feature>
<dbReference type="InterPro" id="IPR011050">
    <property type="entry name" value="Pectin_lyase_fold/virulence"/>
</dbReference>
<organism evidence="2 3">
    <name type="scientific">Pocillopora meandrina</name>
    <dbReference type="NCBI Taxonomy" id="46732"/>
    <lineage>
        <taxon>Eukaryota</taxon>
        <taxon>Metazoa</taxon>
        <taxon>Cnidaria</taxon>
        <taxon>Anthozoa</taxon>
        <taxon>Hexacorallia</taxon>
        <taxon>Scleractinia</taxon>
        <taxon>Astrocoeniina</taxon>
        <taxon>Pocilloporidae</taxon>
        <taxon>Pocillopora</taxon>
    </lineage>
</organism>
<protein>
    <recommendedName>
        <fullName evidence="4">Right handed beta helix domain-containing protein</fullName>
    </recommendedName>
</protein>
<feature type="non-terminal residue" evidence="2">
    <location>
        <position position="1"/>
    </location>
</feature>
<keyword evidence="3" id="KW-1185">Reference proteome</keyword>
<dbReference type="EMBL" id="CALNXJ010000001">
    <property type="protein sequence ID" value="CAH3031091.1"/>
    <property type="molecule type" value="Genomic_DNA"/>
</dbReference>
<proteinExistence type="predicted"/>
<dbReference type="PANTHER" id="PTHR11319">
    <property type="entry name" value="G PROTEIN-COUPLED RECEPTOR-RELATED"/>
    <property type="match status" value="1"/>
</dbReference>
<feature type="transmembrane region" description="Helical" evidence="1">
    <location>
        <begin position="1023"/>
        <end position="1048"/>
    </location>
</feature>
<feature type="transmembrane region" description="Helical" evidence="1">
    <location>
        <begin position="622"/>
        <end position="641"/>
    </location>
</feature>
<name>A0AAU9VIR9_9CNID</name>
<evidence type="ECO:0000256" key="1">
    <source>
        <dbReference type="SAM" id="Phobius"/>
    </source>
</evidence>
<keyword evidence="1" id="KW-1133">Transmembrane helix</keyword>
<accession>A0AAU9VIR9</accession>
<reference evidence="2 3" key="1">
    <citation type="submission" date="2022-05" db="EMBL/GenBank/DDBJ databases">
        <authorList>
            <consortium name="Genoscope - CEA"/>
            <person name="William W."/>
        </authorList>
    </citation>
    <scope>NUCLEOTIDE SEQUENCE [LARGE SCALE GENOMIC DNA]</scope>
</reference>
<evidence type="ECO:0000313" key="3">
    <source>
        <dbReference type="Proteomes" id="UP001159428"/>
    </source>
</evidence>
<evidence type="ECO:0008006" key="4">
    <source>
        <dbReference type="Google" id="ProtNLM"/>
    </source>
</evidence>
<keyword evidence="1" id="KW-0472">Membrane</keyword>
<feature type="transmembrane region" description="Helical" evidence="1">
    <location>
        <begin position="989"/>
        <end position="1011"/>
    </location>
</feature>
<dbReference type="AlphaFoldDB" id="A0AAU9VIR9"/>
<comment type="caution">
    <text evidence="2">The sequence shown here is derived from an EMBL/GenBank/DDBJ whole genome shotgun (WGS) entry which is preliminary data.</text>
</comment>
<feature type="transmembrane region" description="Helical" evidence="1">
    <location>
        <begin position="957"/>
        <end position="977"/>
    </location>
</feature>
<feature type="transmembrane region" description="Helical" evidence="1">
    <location>
        <begin position="835"/>
        <end position="860"/>
    </location>
</feature>